<accession>A0A212J5Y8</accession>
<dbReference type="Gene3D" id="3.30.70.1450">
    <property type="entry name" value="Regulator of K+ conductance, C-terminal domain"/>
    <property type="match status" value="2"/>
</dbReference>
<organism evidence="9">
    <name type="scientific">uncultured Alphaproteobacteria bacterium</name>
    <dbReference type="NCBI Taxonomy" id="91750"/>
    <lineage>
        <taxon>Bacteria</taxon>
        <taxon>Pseudomonadati</taxon>
        <taxon>Pseudomonadota</taxon>
        <taxon>Alphaproteobacteria</taxon>
        <taxon>environmental samples</taxon>
    </lineage>
</organism>
<dbReference type="SUPFAM" id="SSF116726">
    <property type="entry name" value="TrkA C-terminal domain-like"/>
    <property type="match status" value="2"/>
</dbReference>
<dbReference type="InterPro" id="IPR006037">
    <property type="entry name" value="RCK_C"/>
</dbReference>
<dbReference type="PANTHER" id="PTHR43833">
    <property type="entry name" value="POTASSIUM CHANNEL PROTEIN 2-RELATED-RELATED"/>
    <property type="match status" value="1"/>
</dbReference>
<name>A0A212J5Y8_9PROT</name>
<dbReference type="NCBIfam" id="NF007039">
    <property type="entry name" value="PRK09496.3-2"/>
    <property type="match status" value="1"/>
</dbReference>
<evidence type="ECO:0000313" key="9">
    <source>
        <dbReference type="EMBL" id="SBV94853.1"/>
    </source>
</evidence>
<evidence type="ECO:0000256" key="1">
    <source>
        <dbReference type="ARBA" id="ARBA00017378"/>
    </source>
</evidence>
<protein>
    <recommendedName>
        <fullName evidence="1">Trk system potassium uptake protein TrkA</fullName>
    </recommendedName>
</protein>
<proteinExistence type="predicted"/>
<keyword evidence="5" id="KW-0520">NAD</keyword>
<evidence type="ECO:0000256" key="5">
    <source>
        <dbReference type="ARBA" id="ARBA00023027"/>
    </source>
</evidence>
<feature type="domain" description="RCK N-terminal" evidence="7">
    <location>
        <begin position="233"/>
        <end position="352"/>
    </location>
</feature>
<dbReference type="NCBIfam" id="NF007030">
    <property type="entry name" value="PRK09496.1-1"/>
    <property type="match status" value="1"/>
</dbReference>
<evidence type="ECO:0000259" key="7">
    <source>
        <dbReference type="PROSITE" id="PS51201"/>
    </source>
</evidence>
<keyword evidence="6" id="KW-0406">Ion transport</keyword>
<reference evidence="9" key="1">
    <citation type="submission" date="2016-04" db="EMBL/GenBank/DDBJ databases">
        <authorList>
            <person name="Evans L.H."/>
            <person name="Alamgir A."/>
            <person name="Owens N."/>
            <person name="Weber N.D."/>
            <person name="Virtaneva K."/>
            <person name="Barbian K."/>
            <person name="Babar A."/>
            <person name="Rosenke K."/>
        </authorList>
    </citation>
    <scope>NUCLEOTIDE SEQUENCE</scope>
    <source>
        <strain evidence="9">86</strain>
    </source>
</reference>
<dbReference type="InterPro" id="IPR050721">
    <property type="entry name" value="Trk_Ktr_HKT_K-transport"/>
</dbReference>
<evidence type="ECO:0000256" key="2">
    <source>
        <dbReference type="ARBA" id="ARBA00022448"/>
    </source>
</evidence>
<dbReference type="AlphaFoldDB" id="A0A212J5Y8"/>
<dbReference type="PROSITE" id="PS51202">
    <property type="entry name" value="RCK_C"/>
    <property type="match status" value="2"/>
</dbReference>
<dbReference type="Pfam" id="PF02080">
    <property type="entry name" value="TrkA_C"/>
    <property type="match status" value="2"/>
</dbReference>
<feature type="domain" description="RCK C-terminal" evidence="8">
    <location>
        <begin position="144"/>
        <end position="229"/>
    </location>
</feature>
<dbReference type="InterPro" id="IPR036721">
    <property type="entry name" value="RCK_C_sf"/>
</dbReference>
<evidence type="ECO:0000256" key="3">
    <source>
        <dbReference type="ARBA" id="ARBA00022538"/>
    </source>
</evidence>
<feature type="domain" description="RCK C-terminal" evidence="8">
    <location>
        <begin position="372"/>
        <end position="453"/>
    </location>
</feature>
<sequence length="458" mass="49859">MRVLICGAGQVGFNIARYLAAEDADITVVDRSPELIRKIQDQLDVQAVVGHAAHPQTLEQAGANTADMMIAVTPTDEVNMVACQVAHSLFRVPTKIARVRSQSYLSPIWANLYSRENMPIDVIISPEYEVAQSMTRLLEVPGALDVIPLCNDKVRLIGARAEQNCPVLNTPLRQLSQLFPELSIVILGIIRDERAWVPTGDDIMQPGDDVYFITETSKTQRALAVFGHEETLSSRVVIMGGGNIGLALAQALEAHPLSFNSKLIEMNEDRAEFAAKTLSSTVVIHGDALDADILDEAGVKTSDTVVAITDNDETNILASLLAKRHGVRRAITLTNKPEYGRLVSHLGIDTAINPRDITVSTILQHVRRGRIHSVHALHEGFGELIEADALETSEIVGKSIKSASLPHGVLLGAIVRDDKVIIPRGNTTVHAGDRVVLFADAESIRKAEKLFAVRLTYI</sequence>
<keyword evidence="3" id="KW-0633">Potassium transport</keyword>
<dbReference type="NCBIfam" id="NF007032">
    <property type="entry name" value="PRK09496.1-4"/>
    <property type="match status" value="1"/>
</dbReference>
<dbReference type="NCBIfam" id="NF007031">
    <property type="entry name" value="PRK09496.1-2"/>
    <property type="match status" value="1"/>
</dbReference>
<dbReference type="PRINTS" id="PR00335">
    <property type="entry name" value="KUPTAKETRKA"/>
</dbReference>
<evidence type="ECO:0000256" key="4">
    <source>
        <dbReference type="ARBA" id="ARBA00022958"/>
    </source>
</evidence>
<evidence type="ECO:0000256" key="6">
    <source>
        <dbReference type="ARBA" id="ARBA00023065"/>
    </source>
</evidence>
<gene>
    <name evidence="9" type="primary">trkA</name>
    <name evidence="9" type="ORF">KL86APRO_10562</name>
</gene>
<feature type="domain" description="RCK N-terminal" evidence="7">
    <location>
        <begin position="1"/>
        <end position="124"/>
    </location>
</feature>
<dbReference type="EMBL" id="FLUO01000001">
    <property type="protein sequence ID" value="SBV94853.1"/>
    <property type="molecule type" value="Genomic_DNA"/>
</dbReference>
<dbReference type="PANTHER" id="PTHR43833:SF5">
    <property type="entry name" value="TRK SYSTEM POTASSIUM UPTAKE PROTEIN TRKA"/>
    <property type="match status" value="1"/>
</dbReference>
<dbReference type="InterPro" id="IPR003148">
    <property type="entry name" value="RCK_N"/>
</dbReference>
<dbReference type="InterPro" id="IPR036291">
    <property type="entry name" value="NAD(P)-bd_dom_sf"/>
</dbReference>
<dbReference type="Gene3D" id="3.40.50.720">
    <property type="entry name" value="NAD(P)-binding Rossmann-like Domain"/>
    <property type="match status" value="2"/>
</dbReference>
<keyword evidence="2" id="KW-0813">Transport</keyword>
<dbReference type="PROSITE" id="PS51201">
    <property type="entry name" value="RCK_N"/>
    <property type="match status" value="2"/>
</dbReference>
<keyword evidence="4" id="KW-0630">Potassium</keyword>
<dbReference type="InterPro" id="IPR006036">
    <property type="entry name" value="K_uptake_TrkA"/>
</dbReference>
<dbReference type="Pfam" id="PF02254">
    <property type="entry name" value="TrkA_N"/>
    <property type="match status" value="2"/>
</dbReference>
<evidence type="ECO:0000259" key="8">
    <source>
        <dbReference type="PROSITE" id="PS51202"/>
    </source>
</evidence>
<dbReference type="GO" id="GO:0005886">
    <property type="term" value="C:plasma membrane"/>
    <property type="evidence" value="ECO:0007669"/>
    <property type="project" value="InterPro"/>
</dbReference>
<dbReference type="GO" id="GO:0015079">
    <property type="term" value="F:potassium ion transmembrane transporter activity"/>
    <property type="evidence" value="ECO:0007669"/>
    <property type="project" value="InterPro"/>
</dbReference>
<dbReference type="SUPFAM" id="SSF51735">
    <property type="entry name" value="NAD(P)-binding Rossmann-fold domains"/>
    <property type="match status" value="2"/>
</dbReference>